<keyword evidence="1" id="KW-0175">Coiled coil</keyword>
<evidence type="ECO:0000313" key="2">
    <source>
        <dbReference type="EMBL" id="ACF44297.1"/>
    </source>
</evidence>
<name>B4SD38_PELPB</name>
<dbReference type="OrthoDB" id="595222at2"/>
<keyword evidence="3" id="KW-1185">Reference proteome</keyword>
<dbReference type="AlphaFoldDB" id="B4SD38"/>
<dbReference type="RefSeq" id="WP_012508776.1">
    <property type="nucleotide sequence ID" value="NC_011060.1"/>
</dbReference>
<evidence type="ECO:0000256" key="1">
    <source>
        <dbReference type="SAM" id="Coils"/>
    </source>
</evidence>
<dbReference type="HOGENOM" id="CLU_2286462_0_0_10"/>
<reference evidence="2 3" key="1">
    <citation type="submission" date="2008-06" db="EMBL/GenBank/DDBJ databases">
        <title>Complete sequence of Pelodictyon phaeoclathratiforme BU-1.</title>
        <authorList>
            <consortium name="US DOE Joint Genome Institute"/>
            <person name="Lucas S."/>
            <person name="Copeland A."/>
            <person name="Lapidus A."/>
            <person name="Glavina del Rio T."/>
            <person name="Dalin E."/>
            <person name="Tice H."/>
            <person name="Bruce D."/>
            <person name="Goodwin L."/>
            <person name="Pitluck S."/>
            <person name="Schmutz J."/>
            <person name="Larimer F."/>
            <person name="Land M."/>
            <person name="Hauser L."/>
            <person name="Kyrpides N."/>
            <person name="Mikhailova N."/>
            <person name="Liu Z."/>
            <person name="Li T."/>
            <person name="Zhao F."/>
            <person name="Overmann J."/>
            <person name="Bryant D.A."/>
            <person name="Richardson P."/>
        </authorList>
    </citation>
    <scope>NUCLEOTIDE SEQUENCE [LARGE SCALE GENOMIC DNA]</scope>
    <source>
        <strain evidence="3">DSM 5477 / BU-1</strain>
    </source>
</reference>
<organism evidence="2 3">
    <name type="scientific">Pelodictyon phaeoclathratiforme (strain DSM 5477 / BU-1)</name>
    <dbReference type="NCBI Taxonomy" id="324925"/>
    <lineage>
        <taxon>Bacteria</taxon>
        <taxon>Pseudomonadati</taxon>
        <taxon>Chlorobiota</taxon>
        <taxon>Chlorobiia</taxon>
        <taxon>Chlorobiales</taxon>
        <taxon>Chlorobiaceae</taxon>
        <taxon>Chlorobium/Pelodictyon group</taxon>
        <taxon>Pelodictyon</taxon>
    </lineage>
</organism>
<dbReference type="KEGG" id="pph:Ppha_2090"/>
<accession>B4SD38</accession>
<dbReference type="STRING" id="324925.Ppha_2090"/>
<gene>
    <name evidence="2" type="ordered locus">Ppha_2090</name>
</gene>
<proteinExistence type="predicted"/>
<dbReference type="EMBL" id="CP001110">
    <property type="protein sequence ID" value="ACF44297.1"/>
    <property type="molecule type" value="Genomic_DNA"/>
</dbReference>
<feature type="coiled-coil region" evidence="1">
    <location>
        <begin position="13"/>
        <end position="47"/>
    </location>
</feature>
<evidence type="ECO:0000313" key="3">
    <source>
        <dbReference type="Proteomes" id="UP000002724"/>
    </source>
</evidence>
<sequence length="102" mass="11236">MQDFDGQNMTGDVSLLEKNIELLVARLTDCQQENDVLRSELSSLENILRNYKLPGTLGSSAVDVCGTPAGALGYAEKVQVKQKLVLILQKIEMELRNNQALS</sequence>
<protein>
    <submittedName>
        <fullName evidence="2">Uncharacterized protein</fullName>
    </submittedName>
</protein>
<dbReference type="Proteomes" id="UP000002724">
    <property type="component" value="Chromosome"/>
</dbReference>